<evidence type="ECO:0000256" key="5">
    <source>
        <dbReference type="SAM" id="Phobius"/>
    </source>
</evidence>
<organism evidence="6 7">
    <name type="scientific">Tritrichomonas foetus</name>
    <dbReference type="NCBI Taxonomy" id="1144522"/>
    <lineage>
        <taxon>Eukaryota</taxon>
        <taxon>Metamonada</taxon>
        <taxon>Parabasalia</taxon>
        <taxon>Tritrichomonadida</taxon>
        <taxon>Tritrichomonadidae</taxon>
        <taxon>Tritrichomonas</taxon>
    </lineage>
</organism>
<dbReference type="GO" id="GO:0016020">
    <property type="term" value="C:membrane"/>
    <property type="evidence" value="ECO:0007669"/>
    <property type="project" value="UniProtKB-SubCell"/>
</dbReference>
<comment type="caution">
    <text evidence="6">The sequence shown here is derived from an EMBL/GenBank/DDBJ whole genome shotgun (WGS) entry which is preliminary data.</text>
</comment>
<feature type="transmembrane region" description="Helical" evidence="5">
    <location>
        <begin position="215"/>
        <end position="233"/>
    </location>
</feature>
<dbReference type="VEuPathDB" id="TrichDB:TRFO_33584"/>
<keyword evidence="2 5" id="KW-0812">Transmembrane</keyword>
<evidence type="ECO:0000256" key="4">
    <source>
        <dbReference type="ARBA" id="ARBA00023136"/>
    </source>
</evidence>
<comment type="subcellular location">
    <subcellularLocation>
        <location evidence="1">Membrane</location>
        <topology evidence="1">Multi-pass membrane protein</topology>
    </subcellularLocation>
</comment>
<evidence type="ECO:0000256" key="1">
    <source>
        <dbReference type="ARBA" id="ARBA00004141"/>
    </source>
</evidence>
<protein>
    <submittedName>
        <fullName evidence="6">PQ loop repeat family protein</fullName>
    </submittedName>
</protein>
<keyword evidence="4 5" id="KW-0472">Membrane</keyword>
<dbReference type="Proteomes" id="UP000179807">
    <property type="component" value="Unassembled WGS sequence"/>
</dbReference>
<dbReference type="GeneID" id="94843867"/>
<feature type="transmembrane region" description="Helical" evidence="5">
    <location>
        <begin position="57"/>
        <end position="81"/>
    </location>
</feature>
<evidence type="ECO:0000256" key="3">
    <source>
        <dbReference type="ARBA" id="ARBA00022989"/>
    </source>
</evidence>
<name>A0A1J4JL80_9EUKA</name>
<accession>A0A1J4JL80</accession>
<dbReference type="EMBL" id="MLAK01000983">
    <property type="protein sequence ID" value="OHS99842.1"/>
    <property type="molecule type" value="Genomic_DNA"/>
</dbReference>
<dbReference type="OrthoDB" id="19344at2759"/>
<keyword evidence="7" id="KW-1185">Reference proteome</keyword>
<feature type="transmembrane region" description="Helical" evidence="5">
    <location>
        <begin position="26"/>
        <end position="45"/>
    </location>
</feature>
<feature type="transmembrane region" description="Helical" evidence="5">
    <location>
        <begin position="146"/>
        <end position="166"/>
    </location>
</feature>
<feature type="transmembrane region" description="Helical" evidence="5">
    <location>
        <begin position="172"/>
        <end position="194"/>
    </location>
</feature>
<evidence type="ECO:0000256" key="2">
    <source>
        <dbReference type="ARBA" id="ARBA00022692"/>
    </source>
</evidence>
<evidence type="ECO:0000313" key="6">
    <source>
        <dbReference type="EMBL" id="OHS99842.1"/>
    </source>
</evidence>
<dbReference type="RefSeq" id="XP_068352979.1">
    <property type="nucleotide sequence ID" value="XM_068509163.1"/>
</dbReference>
<gene>
    <name evidence="6" type="ORF">TRFO_33584</name>
</gene>
<evidence type="ECO:0000313" key="7">
    <source>
        <dbReference type="Proteomes" id="UP000179807"/>
    </source>
</evidence>
<reference evidence="6" key="1">
    <citation type="submission" date="2016-10" db="EMBL/GenBank/DDBJ databases">
        <authorList>
            <person name="Benchimol M."/>
            <person name="Almeida L.G."/>
            <person name="Vasconcelos A.T."/>
            <person name="Perreira-Neves A."/>
            <person name="Rosa I.A."/>
            <person name="Tasca T."/>
            <person name="Bogo M.R."/>
            <person name="de Souza W."/>
        </authorList>
    </citation>
    <scope>NUCLEOTIDE SEQUENCE [LARGE SCALE GENOMIC DNA]</scope>
    <source>
        <strain evidence="6">K</strain>
    </source>
</reference>
<dbReference type="Pfam" id="PF04193">
    <property type="entry name" value="PQ-loop"/>
    <property type="match status" value="2"/>
</dbReference>
<dbReference type="InterPro" id="IPR006603">
    <property type="entry name" value="PQ-loop_rpt"/>
</dbReference>
<sequence>MPSPEYASITFTGFVDFSKCFPIPRLAWVAVGSIIFSGSVISVVPQIMSIVSRRSSFGLNPISIFITSVSQFILVINVISLHTEDFIGMFQFSFIETLPRFLTFLITFGLWFCYLIIPMLSLVFFDEEPRSSRPPNKVRQDKIINIILTCGIPISAFLFLMIYIIFGAKYGFASNYVFNFGGICGTIATIIGFAQYLPQMITTCVLKDPGSLSMILLWIQAPGGTANALFMWIAQGDHWTTWISILSASIQQFILIGICIYYTLKKKKEKIHQQEDDVYSIKSESVPSMKTPLYKPEAVFT</sequence>
<dbReference type="Gene3D" id="1.20.1280.290">
    <property type="match status" value="1"/>
</dbReference>
<proteinExistence type="predicted"/>
<dbReference type="SMART" id="SM00679">
    <property type="entry name" value="CTNS"/>
    <property type="match status" value="2"/>
</dbReference>
<keyword evidence="3 5" id="KW-1133">Transmembrane helix</keyword>
<feature type="transmembrane region" description="Helical" evidence="5">
    <location>
        <begin position="239"/>
        <end position="264"/>
    </location>
</feature>
<dbReference type="AlphaFoldDB" id="A0A1J4JL80"/>
<feature type="transmembrane region" description="Helical" evidence="5">
    <location>
        <begin position="101"/>
        <end position="125"/>
    </location>
</feature>